<dbReference type="EMBL" id="CAXAQS010000376">
    <property type="protein sequence ID" value="CAK9251403.1"/>
    <property type="molecule type" value="Genomic_DNA"/>
</dbReference>
<comment type="caution">
    <text evidence="2">The sequence shown here is derived from an EMBL/GenBank/DDBJ whole genome shotgun (WGS) entry which is preliminary data.</text>
</comment>
<dbReference type="PANTHER" id="PTHR47992">
    <property type="entry name" value="PROTEIN PHOSPHATASE"/>
    <property type="match status" value="1"/>
</dbReference>
<evidence type="ECO:0000313" key="2">
    <source>
        <dbReference type="EMBL" id="CAK9251403.1"/>
    </source>
</evidence>
<feature type="non-terminal residue" evidence="2">
    <location>
        <position position="150"/>
    </location>
</feature>
<keyword evidence="3" id="KW-1185">Reference proteome</keyword>
<dbReference type="Proteomes" id="UP001497444">
    <property type="component" value="Unassembled WGS sequence"/>
</dbReference>
<dbReference type="SUPFAM" id="SSF81606">
    <property type="entry name" value="PP2C-like"/>
    <property type="match status" value="1"/>
</dbReference>
<dbReference type="InterPro" id="IPR036457">
    <property type="entry name" value="PPM-type-like_dom_sf"/>
</dbReference>
<accession>A0ABP0VAG2</accession>
<evidence type="ECO:0000259" key="1">
    <source>
        <dbReference type="PROSITE" id="PS51746"/>
    </source>
</evidence>
<feature type="non-terminal residue" evidence="2">
    <location>
        <position position="1"/>
    </location>
</feature>
<dbReference type="Gene3D" id="3.60.40.10">
    <property type="entry name" value="PPM-type phosphatase domain"/>
    <property type="match status" value="1"/>
</dbReference>
<sequence length="150" mass="16607">SSIETDFSGTTFTCAVIRDNKCLLCNIGDSRTSLAYRNEKGVHAVNLTIDHKPDLPEEKKRIEAKGGRVFAVEYDDGVDGPSRVWLGHMDVPGLAMSRSLGDAVAHSAGVSSEPEFFEHEFNQNNREDLVLVMASDGLWEFMSDQEVMEI</sequence>
<organism evidence="2 3">
    <name type="scientific">Sphagnum jensenii</name>
    <dbReference type="NCBI Taxonomy" id="128206"/>
    <lineage>
        <taxon>Eukaryota</taxon>
        <taxon>Viridiplantae</taxon>
        <taxon>Streptophyta</taxon>
        <taxon>Embryophyta</taxon>
        <taxon>Bryophyta</taxon>
        <taxon>Sphagnophytina</taxon>
        <taxon>Sphagnopsida</taxon>
        <taxon>Sphagnales</taxon>
        <taxon>Sphagnaceae</taxon>
        <taxon>Sphagnum</taxon>
    </lineage>
</organism>
<dbReference type="InterPro" id="IPR015655">
    <property type="entry name" value="PP2C"/>
</dbReference>
<name>A0ABP0VAG2_9BRYO</name>
<dbReference type="SMART" id="SM00332">
    <property type="entry name" value="PP2Cc"/>
    <property type="match status" value="1"/>
</dbReference>
<protein>
    <recommendedName>
        <fullName evidence="1">PPM-type phosphatase domain-containing protein</fullName>
    </recommendedName>
</protein>
<proteinExistence type="predicted"/>
<dbReference type="InterPro" id="IPR001932">
    <property type="entry name" value="PPM-type_phosphatase-like_dom"/>
</dbReference>
<evidence type="ECO:0000313" key="3">
    <source>
        <dbReference type="Proteomes" id="UP001497444"/>
    </source>
</evidence>
<dbReference type="Pfam" id="PF00481">
    <property type="entry name" value="PP2C"/>
    <property type="match status" value="1"/>
</dbReference>
<reference evidence="2" key="1">
    <citation type="submission" date="2024-02" db="EMBL/GenBank/DDBJ databases">
        <authorList>
            <consortium name="ELIXIR-Norway"/>
            <consortium name="Elixir Norway"/>
        </authorList>
    </citation>
    <scope>NUCLEOTIDE SEQUENCE</scope>
</reference>
<gene>
    <name evidence="2" type="ORF">CSSPJE1EN1_LOCUS26781</name>
</gene>
<dbReference type="CDD" id="cd00143">
    <property type="entry name" value="PP2Cc"/>
    <property type="match status" value="1"/>
</dbReference>
<feature type="domain" description="PPM-type phosphatase" evidence="1">
    <location>
        <begin position="1"/>
        <end position="150"/>
    </location>
</feature>
<dbReference type="PROSITE" id="PS51746">
    <property type="entry name" value="PPM_2"/>
    <property type="match status" value="1"/>
</dbReference>